<gene>
    <name evidence="1" type="ORF">J8N05_21830</name>
</gene>
<protein>
    <submittedName>
        <fullName evidence="1">Uncharacterized protein</fullName>
    </submittedName>
</protein>
<keyword evidence="2" id="KW-1185">Reference proteome</keyword>
<dbReference type="Proteomes" id="UP000677413">
    <property type="component" value="Unassembled WGS sequence"/>
</dbReference>
<dbReference type="EMBL" id="JAGPYQ010000001">
    <property type="protein sequence ID" value="MBQ0850806.1"/>
    <property type="molecule type" value="Genomic_DNA"/>
</dbReference>
<comment type="caution">
    <text evidence="1">The sequence shown here is derived from an EMBL/GenBank/DDBJ whole genome shotgun (WGS) entry which is preliminary data.</text>
</comment>
<dbReference type="AlphaFoldDB" id="A0A940Y0V6"/>
<reference evidence="1 2" key="1">
    <citation type="submission" date="2021-04" db="EMBL/GenBank/DDBJ databases">
        <authorList>
            <person name="Tang X."/>
            <person name="Zhou X."/>
            <person name="Chen X."/>
            <person name="Cernava T."/>
            <person name="Zhang C."/>
        </authorList>
    </citation>
    <scope>NUCLEOTIDE SEQUENCE [LARGE SCALE GENOMIC DNA]</scope>
    <source>
        <strain evidence="1 2">BH-SS-21</strain>
    </source>
</reference>
<evidence type="ECO:0000313" key="1">
    <source>
        <dbReference type="EMBL" id="MBQ0850806.1"/>
    </source>
</evidence>
<accession>A0A940Y0V6</accession>
<dbReference type="RefSeq" id="WP_210885110.1">
    <property type="nucleotide sequence ID" value="NZ_JAGPYQ010000001.1"/>
</dbReference>
<proteinExistence type="predicted"/>
<evidence type="ECO:0000313" key="2">
    <source>
        <dbReference type="Proteomes" id="UP000677413"/>
    </source>
</evidence>
<organism evidence="1 2">
    <name type="scientific">Streptomyces liliiviolaceus</name>
    <dbReference type="NCBI Taxonomy" id="2823109"/>
    <lineage>
        <taxon>Bacteria</taxon>
        <taxon>Bacillati</taxon>
        <taxon>Actinomycetota</taxon>
        <taxon>Actinomycetes</taxon>
        <taxon>Kitasatosporales</taxon>
        <taxon>Streptomycetaceae</taxon>
        <taxon>Streptomyces</taxon>
    </lineage>
</organism>
<sequence length="70" mass="7487">MTATPPPPVSEPDPSTFTISSSYVGPCSGCQRSTHKYGSGGLPLCQWCLSPVRENWGPAVRFTSTRTRAS</sequence>
<name>A0A940Y0V6_9ACTN</name>